<proteinExistence type="predicted"/>
<evidence type="ECO:0000313" key="2">
    <source>
        <dbReference type="EMBL" id="NYG98446.1"/>
    </source>
</evidence>
<dbReference type="InterPro" id="IPR011051">
    <property type="entry name" value="RmlC_Cupin_sf"/>
</dbReference>
<comment type="caution">
    <text evidence="2">The sequence shown here is derived from an EMBL/GenBank/DDBJ whole genome shotgun (WGS) entry which is preliminary data.</text>
</comment>
<keyword evidence="3" id="KW-1185">Reference proteome</keyword>
<dbReference type="RefSeq" id="WP_179565905.1">
    <property type="nucleotide sequence ID" value="NZ_JACBZY010000001.1"/>
</dbReference>
<dbReference type="Gene3D" id="2.60.120.10">
    <property type="entry name" value="Jelly Rolls"/>
    <property type="match status" value="1"/>
</dbReference>
<name>A0A852Y675_9MICO</name>
<dbReference type="Proteomes" id="UP000553888">
    <property type="component" value="Unassembled WGS sequence"/>
</dbReference>
<gene>
    <name evidence="2" type="ORF">BJ979_001072</name>
</gene>
<evidence type="ECO:0000259" key="1">
    <source>
        <dbReference type="Pfam" id="PF05899"/>
    </source>
</evidence>
<reference evidence="2 3" key="1">
    <citation type="submission" date="2020-07" db="EMBL/GenBank/DDBJ databases">
        <title>Sequencing the genomes of 1000 actinobacteria strains.</title>
        <authorList>
            <person name="Klenk H.-P."/>
        </authorList>
    </citation>
    <scope>NUCLEOTIDE SEQUENCE [LARGE SCALE GENOMIC DNA]</scope>
    <source>
        <strain evidence="2 3">DSM 23141</strain>
    </source>
</reference>
<accession>A0A852Y675</accession>
<sequence length="113" mass="12291">MSDHASISFGTLDRSKAEPFEVGTVQWIRRPGDGDRADLSSGFWFISPDETPGAMRVVGHADETVYILEGHLRVEPEGGEAFELTAGSVATFDKGVPALWTVLAPTVEFFVYS</sequence>
<dbReference type="InterPro" id="IPR014710">
    <property type="entry name" value="RmlC-like_jellyroll"/>
</dbReference>
<dbReference type="EMBL" id="JACBZY010000001">
    <property type="protein sequence ID" value="NYG98446.1"/>
    <property type="molecule type" value="Genomic_DNA"/>
</dbReference>
<protein>
    <recommendedName>
        <fullName evidence="1">(S)-ureidoglycine aminohydrolase cupin domain-containing protein</fullName>
    </recommendedName>
</protein>
<dbReference type="SUPFAM" id="SSF51182">
    <property type="entry name" value="RmlC-like cupins"/>
    <property type="match status" value="1"/>
</dbReference>
<dbReference type="Pfam" id="PF05899">
    <property type="entry name" value="Cupin_3"/>
    <property type="match status" value="1"/>
</dbReference>
<evidence type="ECO:0000313" key="3">
    <source>
        <dbReference type="Proteomes" id="UP000553888"/>
    </source>
</evidence>
<dbReference type="AlphaFoldDB" id="A0A852Y675"/>
<organism evidence="2 3">
    <name type="scientific">Schumannella luteola</name>
    <dbReference type="NCBI Taxonomy" id="472059"/>
    <lineage>
        <taxon>Bacteria</taxon>
        <taxon>Bacillati</taxon>
        <taxon>Actinomycetota</taxon>
        <taxon>Actinomycetes</taxon>
        <taxon>Micrococcales</taxon>
        <taxon>Microbacteriaceae</taxon>
        <taxon>Schumannella</taxon>
    </lineage>
</organism>
<feature type="domain" description="(S)-ureidoglycine aminohydrolase cupin" evidence="1">
    <location>
        <begin position="50"/>
        <end position="107"/>
    </location>
</feature>
<dbReference type="InterPro" id="IPR008579">
    <property type="entry name" value="UGlyAH_Cupin_dom"/>
</dbReference>